<dbReference type="GO" id="GO:0004324">
    <property type="term" value="F:ferredoxin-NADP+ reductase activity"/>
    <property type="evidence" value="ECO:0007669"/>
    <property type="project" value="EnsemblFungi"/>
</dbReference>
<keyword evidence="3 8" id="KW-0285">Flavoprotein</keyword>
<evidence type="ECO:0000256" key="10">
    <source>
        <dbReference type="PIRSR" id="PIRSR000362-2"/>
    </source>
</evidence>
<dbReference type="RefSeq" id="XP_019041517.1">
    <property type="nucleotide sequence ID" value="XM_019182639.1"/>
</dbReference>
<evidence type="ECO:0000256" key="8">
    <source>
        <dbReference type="PIRNR" id="PIRNR000362"/>
    </source>
</evidence>
<dbReference type="InterPro" id="IPR055275">
    <property type="entry name" value="Ferredox_Rdtase"/>
</dbReference>
<dbReference type="EC" id="1.18.1.6" evidence="8"/>
<dbReference type="InterPro" id="IPR036188">
    <property type="entry name" value="FAD/NAD-bd_sf"/>
</dbReference>
<feature type="binding site" evidence="10">
    <location>
        <begin position="169"/>
        <end position="172"/>
    </location>
    <ligand>
        <name>NADP(+)</name>
        <dbReference type="ChEBI" id="CHEBI:58349"/>
    </ligand>
</feature>
<evidence type="ECO:0000259" key="11">
    <source>
        <dbReference type="Pfam" id="PF07992"/>
    </source>
</evidence>
<keyword evidence="6 8" id="KW-0560">Oxidoreductase</keyword>
<feature type="binding site" evidence="9">
    <location>
        <position position="61"/>
    </location>
    <ligand>
        <name>FAD</name>
        <dbReference type="ChEBI" id="CHEBI:57692"/>
    </ligand>
</feature>
<dbReference type="Pfam" id="PF07992">
    <property type="entry name" value="Pyr_redox_2"/>
    <property type="match status" value="1"/>
</dbReference>
<dbReference type="InterPro" id="IPR023753">
    <property type="entry name" value="FAD/NAD-binding_dom"/>
</dbReference>
<feature type="binding site" evidence="9">
    <location>
        <position position="53"/>
    </location>
    <ligand>
        <name>FAD</name>
        <dbReference type="ChEBI" id="CHEBI:57692"/>
    </ligand>
</feature>
<dbReference type="SUPFAM" id="SSF51971">
    <property type="entry name" value="Nucleotide-binding domain"/>
    <property type="match status" value="1"/>
</dbReference>
<sequence length="498" mass="56133">MYRPRAVKPNVLASFRRFQSQFNVAIIGSGPAGFYTAHHLINKNPNVHVNIFEKLPTPFGLSRYGVAPDHPEVKNCEDTFNQVAENERFKFFGNITVGKDISLKELHKNYNAVVFSYGCTQDNKLSIPGEELPGVISARKFVGWYNGLPECQDLNPPLNKIEDVVIIGNGNVAIDCARILLTPPEVLSKTDISDKAVQELKSSTLKNIKIVARRGFLESAFTNKEIRELLELEKYGVKFEGVDPKILDPIIPFKNKFDRITSRRLDLILNQMKPPQELFTKSWKLEYLQSPIEAFENSKNKRLVSSINLQENQLYHESPDSPAKVKSIPGATHLEKAELVITSIGYKGVSIPGMNELGIIFNERNGTILNDNGRVLAEDRSVLPGFYASGWIRKGSAGVIASTMMDSFTSAGFILEDFEKGLIKGGDKKGFENLNLGKSVVSWKDWEKLNKFEKKLGESFDKSRYKVMNVDQMLEIIRDDSTNEDERFAKYKELVSNQ</sequence>
<accession>A0A1E3PAI5</accession>
<feature type="binding site" evidence="9">
    <location>
        <position position="32"/>
    </location>
    <ligand>
        <name>FAD</name>
        <dbReference type="ChEBI" id="CHEBI:57692"/>
    </ligand>
</feature>
<dbReference type="OrthoDB" id="333024at2759"/>
<evidence type="ECO:0000256" key="4">
    <source>
        <dbReference type="ARBA" id="ARBA00022827"/>
    </source>
</evidence>
<dbReference type="GeneID" id="30199885"/>
<feature type="domain" description="FAD/NAD(P)-binding" evidence="11">
    <location>
        <begin position="22"/>
        <end position="238"/>
    </location>
</feature>
<dbReference type="GO" id="GO:0006744">
    <property type="term" value="P:ubiquinone biosynthetic process"/>
    <property type="evidence" value="ECO:0007669"/>
    <property type="project" value="EnsemblFungi"/>
</dbReference>
<evidence type="ECO:0000256" key="2">
    <source>
        <dbReference type="ARBA" id="ARBA00008312"/>
    </source>
</evidence>
<feature type="binding site" evidence="9">
    <location>
        <position position="97"/>
    </location>
    <ligand>
        <name>FAD</name>
        <dbReference type="ChEBI" id="CHEBI:57692"/>
    </ligand>
</feature>
<feature type="binding site" evidence="10">
    <location>
        <position position="225"/>
    </location>
    <ligand>
        <name>NADP(+)</name>
        <dbReference type="ChEBI" id="CHEBI:58349"/>
    </ligand>
</feature>
<keyword evidence="4 8" id="KW-0274">FAD</keyword>
<gene>
    <name evidence="12" type="ORF">WICANDRAFT_49743</name>
</gene>
<organism evidence="12 13">
    <name type="scientific">Wickerhamomyces anomalus (strain ATCC 58044 / CBS 1984 / NCYC 433 / NRRL Y-366-8)</name>
    <name type="common">Yeast</name>
    <name type="synonym">Hansenula anomala</name>
    <dbReference type="NCBI Taxonomy" id="683960"/>
    <lineage>
        <taxon>Eukaryota</taxon>
        <taxon>Fungi</taxon>
        <taxon>Dikarya</taxon>
        <taxon>Ascomycota</taxon>
        <taxon>Saccharomycotina</taxon>
        <taxon>Saccharomycetes</taxon>
        <taxon>Phaffomycetales</taxon>
        <taxon>Wickerhamomycetaceae</taxon>
        <taxon>Wickerhamomyces</taxon>
    </lineage>
</organism>
<dbReference type="GO" id="GO:0006879">
    <property type="term" value="P:intracellular iron ion homeostasis"/>
    <property type="evidence" value="ECO:0007669"/>
    <property type="project" value="EnsemblFungi"/>
</dbReference>
<dbReference type="PANTHER" id="PTHR48467:SF1">
    <property type="entry name" value="GLUTAMATE SYNTHASE 1 [NADH], CHLOROPLASTIC-LIKE"/>
    <property type="match status" value="1"/>
</dbReference>
<name>A0A1E3PAI5_WICAA</name>
<protein>
    <recommendedName>
        <fullName evidence="8">NADPH:adrenodoxin oxidoreductase, mitochondrial</fullName>
        <ecNumber evidence="8">1.18.1.6</ecNumber>
    </recommendedName>
</protein>
<evidence type="ECO:0000313" key="12">
    <source>
        <dbReference type="EMBL" id="ODQ62310.1"/>
    </source>
</evidence>
<dbReference type="PANTHER" id="PTHR48467">
    <property type="entry name" value="GLUTAMATE SYNTHASE 1 [NADH], CHLOROPLASTIC-LIKE"/>
    <property type="match status" value="1"/>
</dbReference>
<dbReference type="STRING" id="683960.A0A1E3PAI5"/>
<evidence type="ECO:0000256" key="3">
    <source>
        <dbReference type="ARBA" id="ARBA00022630"/>
    </source>
</evidence>
<feature type="binding site" evidence="10">
    <location>
        <begin position="213"/>
        <end position="214"/>
    </location>
    <ligand>
        <name>NADP(+)</name>
        <dbReference type="ChEBI" id="CHEBI:58349"/>
    </ligand>
</feature>
<dbReference type="GO" id="GO:0005743">
    <property type="term" value="C:mitochondrial inner membrane"/>
    <property type="evidence" value="ECO:0007669"/>
    <property type="project" value="EnsemblFungi"/>
</dbReference>
<proteinExistence type="inferred from homology"/>
<keyword evidence="8" id="KW-0496">Mitochondrion</keyword>
<evidence type="ECO:0000256" key="7">
    <source>
        <dbReference type="ARBA" id="ARBA00048933"/>
    </source>
</evidence>
<evidence type="ECO:0000256" key="5">
    <source>
        <dbReference type="ARBA" id="ARBA00022857"/>
    </source>
</evidence>
<feature type="binding site" evidence="10">
    <location>
        <position position="398"/>
    </location>
    <ligand>
        <name>NADP(+)</name>
        <dbReference type="ChEBI" id="CHEBI:58349"/>
    </ligand>
</feature>
<evidence type="ECO:0000256" key="9">
    <source>
        <dbReference type="PIRSR" id="PIRSR000362-1"/>
    </source>
</evidence>
<comment type="catalytic activity">
    <reaction evidence="7 8">
        <text>2 reduced [adrenodoxin] + NADP(+) + H(+) = 2 oxidized [adrenodoxin] + NADPH</text>
        <dbReference type="Rhea" id="RHEA:42312"/>
        <dbReference type="Rhea" id="RHEA-COMP:9998"/>
        <dbReference type="Rhea" id="RHEA-COMP:9999"/>
        <dbReference type="ChEBI" id="CHEBI:15378"/>
        <dbReference type="ChEBI" id="CHEBI:33737"/>
        <dbReference type="ChEBI" id="CHEBI:33738"/>
        <dbReference type="ChEBI" id="CHEBI:57783"/>
        <dbReference type="ChEBI" id="CHEBI:58349"/>
        <dbReference type="EC" id="1.18.1.6"/>
    </reaction>
</comment>
<dbReference type="AlphaFoldDB" id="A0A1E3PAI5"/>
<comment type="similarity">
    <text evidence="2 8">Belongs to the ferredoxin--NADP reductase type 1 family.</text>
</comment>
<feature type="binding site" evidence="9">
    <location>
        <begin position="398"/>
        <end position="400"/>
    </location>
    <ligand>
        <name>FAD</name>
        <dbReference type="ChEBI" id="CHEBI:57692"/>
    </ligand>
</feature>
<dbReference type="PIRSF" id="PIRSF000362">
    <property type="entry name" value="FNR"/>
    <property type="match status" value="1"/>
</dbReference>
<reference evidence="12 13" key="1">
    <citation type="journal article" date="2016" name="Proc. Natl. Acad. Sci. U.S.A.">
        <title>Comparative genomics of biotechnologically important yeasts.</title>
        <authorList>
            <person name="Riley R."/>
            <person name="Haridas S."/>
            <person name="Wolfe K.H."/>
            <person name="Lopes M.R."/>
            <person name="Hittinger C.T."/>
            <person name="Goeker M."/>
            <person name="Salamov A.A."/>
            <person name="Wisecaver J.H."/>
            <person name="Long T.M."/>
            <person name="Calvey C.H."/>
            <person name="Aerts A.L."/>
            <person name="Barry K.W."/>
            <person name="Choi C."/>
            <person name="Clum A."/>
            <person name="Coughlan A.Y."/>
            <person name="Deshpande S."/>
            <person name="Douglass A.P."/>
            <person name="Hanson S.J."/>
            <person name="Klenk H.-P."/>
            <person name="LaButti K.M."/>
            <person name="Lapidus A."/>
            <person name="Lindquist E.A."/>
            <person name="Lipzen A.M."/>
            <person name="Meier-Kolthoff J.P."/>
            <person name="Ohm R.A."/>
            <person name="Otillar R.P."/>
            <person name="Pangilinan J.L."/>
            <person name="Peng Y."/>
            <person name="Rokas A."/>
            <person name="Rosa C.A."/>
            <person name="Scheuner C."/>
            <person name="Sibirny A.A."/>
            <person name="Slot J.C."/>
            <person name="Stielow J.B."/>
            <person name="Sun H."/>
            <person name="Kurtzman C.P."/>
            <person name="Blackwell M."/>
            <person name="Grigoriev I.V."/>
            <person name="Jeffries T.W."/>
        </authorList>
    </citation>
    <scope>NUCLEOTIDE SEQUENCE [LARGE SCALE GENOMIC DNA]</scope>
    <source>
        <strain evidence="13">ATCC 58044 / CBS 1984 / NCYC 433 / NRRL Y-366-8</strain>
    </source>
</reference>
<keyword evidence="13" id="KW-1185">Reference proteome</keyword>
<feature type="binding site" evidence="9">
    <location>
        <position position="391"/>
    </location>
    <ligand>
        <name>FAD</name>
        <dbReference type="ChEBI" id="CHEBI:57692"/>
    </ligand>
</feature>
<dbReference type="InterPro" id="IPR021163">
    <property type="entry name" value="Ferredox_Rdtase_adrenod"/>
</dbReference>
<dbReference type="Gene3D" id="3.50.50.60">
    <property type="entry name" value="FAD/NAD(P)-binding domain"/>
    <property type="match status" value="1"/>
</dbReference>
<evidence type="ECO:0000313" key="13">
    <source>
        <dbReference type="Proteomes" id="UP000094112"/>
    </source>
</evidence>
<dbReference type="PRINTS" id="PR00419">
    <property type="entry name" value="ADXRDTASE"/>
</dbReference>
<comment type="subcellular location">
    <subcellularLocation>
        <location evidence="8">Mitochondrion</location>
    </subcellularLocation>
</comment>
<keyword evidence="5 8" id="KW-0521">NADP</keyword>
<evidence type="ECO:0000256" key="1">
    <source>
        <dbReference type="ARBA" id="ARBA00001974"/>
    </source>
</evidence>
<evidence type="ECO:0000256" key="6">
    <source>
        <dbReference type="ARBA" id="ARBA00023002"/>
    </source>
</evidence>
<dbReference type="EMBL" id="KV454208">
    <property type="protein sequence ID" value="ODQ62310.1"/>
    <property type="molecule type" value="Genomic_DNA"/>
</dbReference>
<dbReference type="Gene3D" id="3.40.50.720">
    <property type="entry name" value="NAD(P)-binding Rossmann-like Domain"/>
    <property type="match status" value="1"/>
</dbReference>
<comment type="cofactor">
    <cofactor evidence="1 8 9">
        <name>FAD</name>
        <dbReference type="ChEBI" id="CHEBI:57692"/>
    </cofactor>
</comment>
<dbReference type="Proteomes" id="UP000094112">
    <property type="component" value="Unassembled WGS sequence"/>
</dbReference>